<dbReference type="AlphaFoldDB" id="A0A5E4ER04"/>
<comment type="similarity">
    <text evidence="1">Belongs to the fasciclin-like AGP family.</text>
</comment>
<gene>
    <name evidence="4" type="ORF">ALMOND_2B026958</name>
</gene>
<dbReference type="Proteomes" id="UP000327085">
    <property type="component" value="Chromosome 1"/>
</dbReference>
<name>A0A5E4ER04_PRUDU</name>
<organism evidence="4 5">
    <name type="scientific">Prunus dulcis</name>
    <name type="common">Almond</name>
    <name type="synonym">Amygdalus dulcis</name>
    <dbReference type="NCBI Taxonomy" id="3755"/>
    <lineage>
        <taxon>Eukaryota</taxon>
        <taxon>Viridiplantae</taxon>
        <taxon>Streptophyta</taxon>
        <taxon>Embryophyta</taxon>
        <taxon>Tracheophyta</taxon>
        <taxon>Spermatophyta</taxon>
        <taxon>Magnoliopsida</taxon>
        <taxon>eudicotyledons</taxon>
        <taxon>Gunneridae</taxon>
        <taxon>Pentapetalae</taxon>
        <taxon>rosids</taxon>
        <taxon>fabids</taxon>
        <taxon>Rosales</taxon>
        <taxon>Rosaceae</taxon>
        <taxon>Amygdaloideae</taxon>
        <taxon>Amygdaleae</taxon>
        <taxon>Prunus</taxon>
    </lineage>
</organism>
<keyword evidence="2" id="KW-0732">Signal</keyword>
<dbReference type="PANTHER" id="PTHR33985">
    <property type="entry name" value="OS02G0491300 PROTEIN-RELATED"/>
    <property type="match status" value="1"/>
</dbReference>
<dbReference type="InterPro" id="IPR000782">
    <property type="entry name" value="FAS1_domain"/>
</dbReference>
<evidence type="ECO:0000259" key="3">
    <source>
        <dbReference type="PROSITE" id="PS50213"/>
    </source>
</evidence>
<evidence type="ECO:0000313" key="4">
    <source>
        <dbReference type="EMBL" id="VVA18145.1"/>
    </source>
</evidence>
<dbReference type="SUPFAM" id="SSF82153">
    <property type="entry name" value="FAS1 domain"/>
    <property type="match status" value="1"/>
</dbReference>
<feature type="domain" description="FAS1" evidence="3">
    <location>
        <begin position="41"/>
        <end position="124"/>
    </location>
</feature>
<evidence type="ECO:0000256" key="2">
    <source>
        <dbReference type="SAM" id="SignalP"/>
    </source>
</evidence>
<reference evidence="5" key="1">
    <citation type="journal article" date="2020" name="Plant J.">
        <title>Transposons played a major role in the diversification between the closely related almond and peach genomes: results from the almond genome sequence.</title>
        <authorList>
            <person name="Alioto T."/>
            <person name="Alexiou K.G."/>
            <person name="Bardil A."/>
            <person name="Barteri F."/>
            <person name="Castanera R."/>
            <person name="Cruz F."/>
            <person name="Dhingra A."/>
            <person name="Duval H."/>
            <person name="Fernandez I Marti A."/>
            <person name="Frias L."/>
            <person name="Galan B."/>
            <person name="Garcia J.L."/>
            <person name="Howad W."/>
            <person name="Gomez-Garrido J."/>
            <person name="Gut M."/>
            <person name="Julca I."/>
            <person name="Morata J."/>
            <person name="Puigdomenech P."/>
            <person name="Ribeca P."/>
            <person name="Rubio Cabetas M.J."/>
            <person name="Vlasova A."/>
            <person name="Wirthensohn M."/>
            <person name="Garcia-Mas J."/>
            <person name="Gabaldon T."/>
            <person name="Casacuberta J.M."/>
            <person name="Arus P."/>
        </authorList>
    </citation>
    <scope>NUCLEOTIDE SEQUENCE [LARGE SCALE GENOMIC DNA]</scope>
    <source>
        <strain evidence="5">cv. Texas</strain>
    </source>
</reference>
<evidence type="ECO:0000256" key="1">
    <source>
        <dbReference type="ARBA" id="ARBA00007843"/>
    </source>
</evidence>
<feature type="signal peptide" evidence="2">
    <location>
        <begin position="1"/>
        <end position="24"/>
    </location>
</feature>
<feature type="chain" id="PRO_5023061637" evidence="2">
    <location>
        <begin position="25"/>
        <end position="124"/>
    </location>
</feature>
<evidence type="ECO:0000313" key="5">
    <source>
        <dbReference type="Proteomes" id="UP000327085"/>
    </source>
</evidence>
<dbReference type="EMBL" id="CABIKO010000028">
    <property type="protein sequence ID" value="VVA18145.1"/>
    <property type="molecule type" value="Genomic_DNA"/>
</dbReference>
<dbReference type="PROSITE" id="PS50213">
    <property type="entry name" value="FAS1"/>
    <property type="match status" value="1"/>
</dbReference>
<proteinExistence type="inferred from homology"/>
<dbReference type="InParanoid" id="A0A5E4ER04"/>
<dbReference type="Gramene" id="VVA18145">
    <property type="protein sequence ID" value="VVA18145"/>
    <property type="gene ID" value="Prudul26B026958"/>
</dbReference>
<protein>
    <submittedName>
        <fullName evidence="4">PREDICTED: PRUPE_1G100600</fullName>
    </submittedName>
</protein>
<sequence length="124" mass="13944">MASNFAFCYLLLLLSSTLFITIRAARPYEQPNQPKPSGGISVDLVSSVLSDKGYHAMSLTLEAGLEALTPTHFINHNTTLTLFCPQDQAFLNFKYPRPPLTLLRYHVVPFKIDKEGNFPSWFHG</sequence>
<dbReference type="InterPro" id="IPR036378">
    <property type="entry name" value="FAS1_dom_sf"/>
</dbReference>
<dbReference type="InterPro" id="IPR052806">
    <property type="entry name" value="Fasciclin-like_AGP"/>
</dbReference>
<dbReference type="PANTHER" id="PTHR33985:SF29">
    <property type="entry name" value="FAS1 DOMAIN-CONTAINING PROTEIN"/>
    <property type="match status" value="1"/>
</dbReference>
<accession>A0A5E4ER04</accession>